<reference evidence="17" key="3">
    <citation type="submission" date="2019-08" db="EMBL/GenBank/DDBJ databases">
        <authorList>
            <consortium name="Photinus pyralis genome working group"/>
            <person name="Fallon T.R."/>
            <person name="Sander Lower S.E."/>
            <person name="Weng J.-K."/>
        </authorList>
    </citation>
    <scope>NUCLEOTIDE SEQUENCE</scope>
    <source>
        <strain evidence="17">1611_PpyrPB1</strain>
        <tissue evidence="17">Whole body</tissue>
    </source>
</reference>
<dbReference type="EMBL" id="GEZM01046312">
    <property type="protein sequence ID" value="JAV77341.1"/>
    <property type="molecule type" value="Transcribed_RNA"/>
</dbReference>
<evidence type="ECO:0000256" key="13">
    <source>
        <dbReference type="SAM" id="SignalP"/>
    </source>
</evidence>
<accession>A0A1Y1LW33</accession>
<dbReference type="InterPro" id="IPR012493">
    <property type="entry name" value="Renin_rcpt"/>
</dbReference>
<feature type="domain" description="Renin receptor N-terminal" evidence="15">
    <location>
        <begin position="18"/>
        <end position="252"/>
    </location>
</feature>
<dbReference type="FunCoup" id="A0A1Y1LW33">
    <property type="interactions" value="628"/>
</dbReference>
<evidence type="ECO:0000256" key="1">
    <source>
        <dbReference type="ARBA" id="ARBA00004115"/>
    </source>
</evidence>
<dbReference type="GO" id="GO:0038023">
    <property type="term" value="F:signaling receptor activity"/>
    <property type="evidence" value="ECO:0007669"/>
    <property type="project" value="InterPro"/>
</dbReference>
<evidence type="ECO:0000256" key="5">
    <source>
        <dbReference type="ARBA" id="ARBA00022685"/>
    </source>
</evidence>
<gene>
    <name evidence="17" type="ORF">PPYR_03940</name>
</gene>
<keyword evidence="18" id="KW-1185">Reference proteome</keyword>
<reference evidence="16" key="1">
    <citation type="journal article" date="2016" name="Sci. Rep.">
        <title>Molecular characterization of firefly nuptial gifts: a multi-omics approach sheds light on postcopulatory sexual selection.</title>
        <authorList>
            <person name="Al-Wathiqui N."/>
            <person name="Fallon T.R."/>
            <person name="South A."/>
            <person name="Weng J.K."/>
            <person name="Lewis S.M."/>
        </authorList>
    </citation>
    <scope>NUCLEOTIDE SEQUENCE</scope>
</reference>
<feature type="domain" description="Renin receptor-like C-terminal transmembrane spanning segment" evidence="14">
    <location>
        <begin position="265"/>
        <end position="333"/>
    </location>
</feature>
<keyword evidence="8" id="KW-0256">Endoplasmic reticulum</keyword>
<keyword evidence="9 12" id="KW-1133">Transmembrane helix</keyword>
<evidence type="ECO:0000313" key="16">
    <source>
        <dbReference type="EMBL" id="JAV77341.1"/>
    </source>
</evidence>
<evidence type="ECO:0000259" key="14">
    <source>
        <dbReference type="Pfam" id="PF07850"/>
    </source>
</evidence>
<dbReference type="InParanoid" id="A0A1Y1LW33"/>
<evidence type="ECO:0000256" key="4">
    <source>
        <dbReference type="ARBA" id="ARBA00022475"/>
    </source>
</evidence>
<reference evidence="17 18" key="2">
    <citation type="journal article" date="2018" name="Elife">
        <title>Firefly genomes illuminate parallel origins of bioluminescence in beetles.</title>
        <authorList>
            <person name="Fallon T.R."/>
            <person name="Lower S.E."/>
            <person name="Chang C.H."/>
            <person name="Bessho-Uehara M."/>
            <person name="Martin G.J."/>
            <person name="Bewick A.J."/>
            <person name="Behringer M."/>
            <person name="Debat H.J."/>
            <person name="Wong I."/>
            <person name="Day J.C."/>
            <person name="Suvorov A."/>
            <person name="Silva C.J."/>
            <person name="Stanger-Hall K.F."/>
            <person name="Hall D.W."/>
            <person name="Schmitz R.J."/>
            <person name="Nelson D.R."/>
            <person name="Lewis S.M."/>
            <person name="Shigenobu S."/>
            <person name="Bybee S.M."/>
            <person name="Larracuente A.M."/>
            <person name="Oba Y."/>
            <person name="Weng J.K."/>
        </authorList>
    </citation>
    <scope>NUCLEOTIDE SEQUENCE [LARGE SCALE GENOMIC DNA]</scope>
    <source>
        <strain evidence="17">1611_PpyrPB1</strain>
        <tissue evidence="17">Whole body</tissue>
    </source>
</reference>
<dbReference type="GO" id="GO:0098588">
    <property type="term" value="C:bounding membrane of organelle"/>
    <property type="evidence" value="ECO:0007669"/>
    <property type="project" value="UniProtKB-ARBA"/>
</dbReference>
<evidence type="ECO:0000256" key="8">
    <source>
        <dbReference type="ARBA" id="ARBA00022824"/>
    </source>
</evidence>
<evidence type="ECO:0000259" key="15">
    <source>
        <dbReference type="Pfam" id="PF25294"/>
    </source>
</evidence>
<evidence type="ECO:0000256" key="6">
    <source>
        <dbReference type="ARBA" id="ARBA00022692"/>
    </source>
</evidence>
<keyword evidence="6 12" id="KW-0812">Transmembrane</keyword>
<dbReference type="AlphaFoldDB" id="A0A1Y1LW33"/>
<dbReference type="PANTHER" id="PTHR13351:SF1">
    <property type="entry name" value="RENIN RECEPTOR"/>
    <property type="match status" value="1"/>
</dbReference>
<comment type="subcellular location">
    <subcellularLocation>
        <location evidence="2">Cell membrane</location>
        <topology evidence="2">Single-pass type I membrane protein</topology>
    </subcellularLocation>
    <subcellularLocation>
        <location evidence="1">Endoplasmic reticulum membrane</location>
        <topology evidence="1">Single-pass type I membrane protein</topology>
    </subcellularLocation>
    <subcellularLocation>
        <location evidence="3">Vesicle</location>
    </subcellularLocation>
</comment>
<dbReference type="GO" id="GO:0005789">
    <property type="term" value="C:endoplasmic reticulum membrane"/>
    <property type="evidence" value="ECO:0007669"/>
    <property type="project" value="UniProtKB-SubCell"/>
</dbReference>
<feature type="transmembrane region" description="Helical" evidence="12">
    <location>
        <begin position="288"/>
        <end position="311"/>
    </location>
</feature>
<dbReference type="OrthoDB" id="7866065at2759"/>
<evidence type="ECO:0000256" key="11">
    <source>
        <dbReference type="ARBA" id="ARBA00023170"/>
    </source>
</evidence>
<keyword evidence="11" id="KW-0675">Receptor</keyword>
<name>A0A1Y1LW33_PHOPY</name>
<dbReference type="PANTHER" id="PTHR13351">
    <property type="entry name" value="RENIN RECEPTOR"/>
    <property type="match status" value="1"/>
</dbReference>
<dbReference type="Proteomes" id="UP000327044">
    <property type="component" value="Unassembled WGS sequence"/>
</dbReference>
<dbReference type="GO" id="GO:0030177">
    <property type="term" value="P:positive regulation of Wnt signaling pathway"/>
    <property type="evidence" value="ECO:0007669"/>
    <property type="project" value="TreeGrafter"/>
</dbReference>
<dbReference type="Pfam" id="PF07850">
    <property type="entry name" value="Renin_r"/>
    <property type="match status" value="1"/>
</dbReference>
<dbReference type="GO" id="GO:0009897">
    <property type="term" value="C:external side of plasma membrane"/>
    <property type="evidence" value="ECO:0007669"/>
    <property type="project" value="TreeGrafter"/>
</dbReference>
<evidence type="ECO:0000256" key="10">
    <source>
        <dbReference type="ARBA" id="ARBA00023136"/>
    </source>
</evidence>
<evidence type="ECO:0000256" key="2">
    <source>
        <dbReference type="ARBA" id="ARBA00004251"/>
    </source>
</evidence>
<keyword evidence="7 13" id="KW-0732">Signal</keyword>
<organism evidence="16">
    <name type="scientific">Photinus pyralis</name>
    <name type="common">Common eastern firefly</name>
    <name type="synonym">Lampyris pyralis</name>
    <dbReference type="NCBI Taxonomy" id="7054"/>
    <lineage>
        <taxon>Eukaryota</taxon>
        <taxon>Metazoa</taxon>
        <taxon>Ecdysozoa</taxon>
        <taxon>Arthropoda</taxon>
        <taxon>Hexapoda</taxon>
        <taxon>Insecta</taxon>
        <taxon>Pterygota</taxon>
        <taxon>Neoptera</taxon>
        <taxon>Endopterygota</taxon>
        <taxon>Coleoptera</taxon>
        <taxon>Polyphaga</taxon>
        <taxon>Elateriformia</taxon>
        <taxon>Elateroidea</taxon>
        <taxon>Lampyridae</taxon>
        <taxon>Lampyrinae</taxon>
        <taxon>Photinus</taxon>
    </lineage>
</organism>
<evidence type="ECO:0000313" key="17">
    <source>
        <dbReference type="EMBL" id="KAB0801754.1"/>
    </source>
</evidence>
<keyword evidence="10 12" id="KW-0472">Membrane</keyword>
<dbReference type="Pfam" id="PF25294">
    <property type="entry name" value="RENR_N"/>
    <property type="match status" value="1"/>
</dbReference>
<feature type="chain" id="PRO_5036029842" description="Renin receptor" evidence="13">
    <location>
        <begin position="18"/>
        <end position="334"/>
    </location>
</feature>
<evidence type="ECO:0000256" key="9">
    <source>
        <dbReference type="ARBA" id="ARBA00022989"/>
    </source>
</evidence>
<evidence type="ECO:0000256" key="12">
    <source>
        <dbReference type="SAM" id="Phobius"/>
    </source>
</evidence>
<sequence length="334" mass="37549">MLIPILCIILLINTVHGNGQFTVINSPSGILFKGNERLPEQDFLEVYSAAFGFSIERGTSWNGFYITNPFKLAHVIVELNVDGVPSLDSNIGHQFPLKTNADNDDLFYLLSQRIQSRYPNGKNKVFNINLSEGLSAVQDIDFLSGIKEIAEPETNYLHLKPSVKEDQAYLREIYLLNAISKEIASGALTSNDKPDYFNIKCFGLHTISDLYGENAAATKEGKQLLIDAANRLNDALKKVYKERILFTVVTSDASHTRRAREVPPAESKAENDKDEYNRAKTYNANYPVMFNIILWFGVVMVFTLIAISMAIGDMDPGRDSIIYRMTSTRMKKDN</sequence>
<keyword evidence="5" id="KW-0165">Cleavage on pair of basic residues</keyword>
<evidence type="ECO:0008006" key="19">
    <source>
        <dbReference type="Google" id="ProtNLM"/>
    </source>
</evidence>
<proteinExistence type="predicted"/>
<keyword evidence="4" id="KW-1003">Cell membrane</keyword>
<feature type="signal peptide" evidence="13">
    <location>
        <begin position="1"/>
        <end position="17"/>
    </location>
</feature>
<evidence type="ECO:0000256" key="3">
    <source>
        <dbReference type="ARBA" id="ARBA00004373"/>
    </source>
</evidence>
<evidence type="ECO:0000313" key="18">
    <source>
        <dbReference type="Proteomes" id="UP000327044"/>
    </source>
</evidence>
<protein>
    <recommendedName>
        <fullName evidence="19">Renin receptor</fullName>
    </recommendedName>
</protein>
<dbReference type="EMBL" id="VVIM01000002">
    <property type="protein sequence ID" value="KAB0801754.1"/>
    <property type="molecule type" value="Genomic_DNA"/>
</dbReference>
<dbReference type="InterPro" id="IPR056780">
    <property type="entry name" value="Renin_r_C"/>
</dbReference>
<dbReference type="InterPro" id="IPR057318">
    <property type="entry name" value="RENR_N"/>
</dbReference>
<dbReference type="GO" id="GO:0031982">
    <property type="term" value="C:vesicle"/>
    <property type="evidence" value="ECO:0007669"/>
    <property type="project" value="UniProtKB-SubCell"/>
</dbReference>
<evidence type="ECO:0000256" key="7">
    <source>
        <dbReference type="ARBA" id="ARBA00022729"/>
    </source>
</evidence>